<keyword evidence="1" id="KW-0812">Transmembrane</keyword>
<proteinExistence type="predicted"/>
<protein>
    <recommendedName>
        <fullName evidence="2">DUF7702 domain-containing protein</fullName>
    </recommendedName>
</protein>
<evidence type="ECO:0000259" key="2">
    <source>
        <dbReference type="Pfam" id="PF24800"/>
    </source>
</evidence>
<dbReference type="InterPro" id="IPR056119">
    <property type="entry name" value="DUF7702"/>
</dbReference>
<keyword evidence="1" id="KW-0472">Membrane</keyword>
<dbReference type="PANTHER" id="PTHR42109">
    <property type="entry name" value="UNPLACED GENOMIC SCAFFOLD UM_SCAF_CONTIG_1.265, WHOLE GENOME SHOTGUN SEQUENCE"/>
    <property type="match status" value="1"/>
</dbReference>
<feature type="transmembrane region" description="Helical" evidence="1">
    <location>
        <begin position="63"/>
        <end position="83"/>
    </location>
</feature>
<dbReference type="PANTHER" id="PTHR42109:SF3">
    <property type="entry name" value="INTEGRAL MEMBRANE PROTEIN (AFU_ORTHOLOGUE AFUA_5G00100)"/>
    <property type="match status" value="1"/>
</dbReference>
<keyword evidence="4" id="KW-1185">Reference proteome</keyword>
<feature type="transmembrane region" description="Helical" evidence="1">
    <location>
        <begin position="175"/>
        <end position="196"/>
    </location>
</feature>
<dbReference type="AlphaFoldDB" id="A0AAE0NZ61"/>
<feature type="transmembrane region" description="Helical" evidence="1">
    <location>
        <begin position="216"/>
        <end position="236"/>
    </location>
</feature>
<feature type="domain" description="DUF7702" evidence="2">
    <location>
        <begin position="6"/>
        <end position="238"/>
    </location>
</feature>
<sequence>MANSLPTAELAIYAMLSLPILYILFRHGLVGLVGWIYLFMFCAIRLVGGAMSMGDNPPPAASIIANVGLSPLMLAVSGILHEAGVYCQPSLDPKVGWLFVLIFHMVVAGGIGLVASGSSALQGDHPKPSDLSLVKVGMAILTVCWVGLCFSAALSVRMRLRASRAADSVYRAGSILLNAVSASLVFLGVRVIYGLAALCTENPSLSPISGTLVARALLSFLPELASTLMLIAAGVLTRNVSRTATRATVEGKEGSGQQLRVLRE</sequence>
<gene>
    <name evidence="3" type="ORF">B0H63DRAFT_112172</name>
</gene>
<feature type="transmembrane region" description="Helical" evidence="1">
    <location>
        <begin position="32"/>
        <end position="51"/>
    </location>
</feature>
<evidence type="ECO:0000313" key="4">
    <source>
        <dbReference type="Proteomes" id="UP001285441"/>
    </source>
</evidence>
<name>A0AAE0NZ61_9PEZI</name>
<evidence type="ECO:0000313" key="3">
    <source>
        <dbReference type="EMBL" id="KAK3390346.1"/>
    </source>
</evidence>
<feature type="transmembrane region" description="Helical" evidence="1">
    <location>
        <begin position="136"/>
        <end position="154"/>
    </location>
</feature>
<feature type="transmembrane region" description="Helical" evidence="1">
    <location>
        <begin position="6"/>
        <end position="25"/>
    </location>
</feature>
<reference evidence="3" key="1">
    <citation type="journal article" date="2023" name="Mol. Phylogenet. Evol.">
        <title>Genome-scale phylogeny and comparative genomics of the fungal order Sordariales.</title>
        <authorList>
            <person name="Hensen N."/>
            <person name="Bonometti L."/>
            <person name="Westerberg I."/>
            <person name="Brannstrom I.O."/>
            <person name="Guillou S."/>
            <person name="Cros-Aarteil S."/>
            <person name="Calhoun S."/>
            <person name="Haridas S."/>
            <person name="Kuo A."/>
            <person name="Mondo S."/>
            <person name="Pangilinan J."/>
            <person name="Riley R."/>
            <person name="LaButti K."/>
            <person name="Andreopoulos B."/>
            <person name="Lipzen A."/>
            <person name="Chen C."/>
            <person name="Yan M."/>
            <person name="Daum C."/>
            <person name="Ng V."/>
            <person name="Clum A."/>
            <person name="Steindorff A."/>
            <person name="Ohm R.A."/>
            <person name="Martin F."/>
            <person name="Silar P."/>
            <person name="Natvig D.O."/>
            <person name="Lalanne C."/>
            <person name="Gautier V."/>
            <person name="Ament-Velasquez S.L."/>
            <person name="Kruys A."/>
            <person name="Hutchinson M.I."/>
            <person name="Powell A.J."/>
            <person name="Barry K."/>
            <person name="Miller A.N."/>
            <person name="Grigoriev I.V."/>
            <person name="Debuchy R."/>
            <person name="Gladieux P."/>
            <person name="Hiltunen Thoren M."/>
            <person name="Johannesson H."/>
        </authorList>
    </citation>
    <scope>NUCLEOTIDE SEQUENCE</scope>
    <source>
        <strain evidence="3">CBS 232.78</strain>
    </source>
</reference>
<dbReference type="EMBL" id="JAULSW010000002">
    <property type="protein sequence ID" value="KAK3390346.1"/>
    <property type="molecule type" value="Genomic_DNA"/>
</dbReference>
<feature type="transmembrane region" description="Helical" evidence="1">
    <location>
        <begin position="95"/>
        <end position="116"/>
    </location>
</feature>
<organism evidence="3 4">
    <name type="scientific">Podospora didyma</name>
    <dbReference type="NCBI Taxonomy" id="330526"/>
    <lineage>
        <taxon>Eukaryota</taxon>
        <taxon>Fungi</taxon>
        <taxon>Dikarya</taxon>
        <taxon>Ascomycota</taxon>
        <taxon>Pezizomycotina</taxon>
        <taxon>Sordariomycetes</taxon>
        <taxon>Sordariomycetidae</taxon>
        <taxon>Sordariales</taxon>
        <taxon>Podosporaceae</taxon>
        <taxon>Podospora</taxon>
    </lineage>
</organism>
<comment type="caution">
    <text evidence="3">The sequence shown here is derived from an EMBL/GenBank/DDBJ whole genome shotgun (WGS) entry which is preliminary data.</text>
</comment>
<reference evidence="3" key="2">
    <citation type="submission" date="2023-06" db="EMBL/GenBank/DDBJ databases">
        <authorList>
            <consortium name="Lawrence Berkeley National Laboratory"/>
            <person name="Haridas S."/>
            <person name="Hensen N."/>
            <person name="Bonometti L."/>
            <person name="Westerberg I."/>
            <person name="Brannstrom I.O."/>
            <person name="Guillou S."/>
            <person name="Cros-Aarteil S."/>
            <person name="Calhoun S."/>
            <person name="Kuo A."/>
            <person name="Mondo S."/>
            <person name="Pangilinan J."/>
            <person name="Riley R."/>
            <person name="LaButti K."/>
            <person name="Andreopoulos B."/>
            <person name="Lipzen A."/>
            <person name="Chen C."/>
            <person name="Yanf M."/>
            <person name="Daum C."/>
            <person name="Ng V."/>
            <person name="Clum A."/>
            <person name="Steindorff A."/>
            <person name="Ohm R."/>
            <person name="Martin F."/>
            <person name="Silar P."/>
            <person name="Natvig D."/>
            <person name="Lalanne C."/>
            <person name="Gautier V."/>
            <person name="Ament-velasquez S.L."/>
            <person name="Kruys A."/>
            <person name="Hutchinson M.I."/>
            <person name="Powell A.J."/>
            <person name="Barry K."/>
            <person name="Miller A.N."/>
            <person name="Grigoriev I.V."/>
            <person name="Debuchy R."/>
            <person name="Gladieux P."/>
            <person name="Thoren M.H."/>
            <person name="Johannesson H."/>
        </authorList>
    </citation>
    <scope>NUCLEOTIDE SEQUENCE</scope>
    <source>
        <strain evidence="3">CBS 232.78</strain>
    </source>
</reference>
<dbReference type="Proteomes" id="UP001285441">
    <property type="component" value="Unassembled WGS sequence"/>
</dbReference>
<evidence type="ECO:0000256" key="1">
    <source>
        <dbReference type="SAM" id="Phobius"/>
    </source>
</evidence>
<dbReference type="Pfam" id="PF24800">
    <property type="entry name" value="DUF7702"/>
    <property type="match status" value="1"/>
</dbReference>
<keyword evidence="1" id="KW-1133">Transmembrane helix</keyword>
<accession>A0AAE0NZ61</accession>